<feature type="transmembrane region" description="Helical" evidence="2">
    <location>
        <begin position="76"/>
        <end position="97"/>
    </location>
</feature>
<feature type="region of interest" description="Disordered" evidence="1">
    <location>
        <begin position="352"/>
        <end position="392"/>
    </location>
</feature>
<dbReference type="InterPro" id="IPR043128">
    <property type="entry name" value="Rev_trsase/Diguanyl_cyclase"/>
</dbReference>
<comment type="caution">
    <text evidence="4">The sequence shown here is derived from an EMBL/GenBank/DDBJ whole genome shotgun (WGS) entry which is preliminary data.</text>
</comment>
<evidence type="ECO:0000313" key="5">
    <source>
        <dbReference type="Proteomes" id="UP000186364"/>
    </source>
</evidence>
<feature type="transmembrane region" description="Helical" evidence="2">
    <location>
        <begin position="7"/>
        <end position="28"/>
    </location>
</feature>
<feature type="domain" description="GGDEF" evidence="3">
    <location>
        <begin position="218"/>
        <end position="352"/>
    </location>
</feature>
<dbReference type="SUPFAM" id="SSF55073">
    <property type="entry name" value="Nucleotide cyclase"/>
    <property type="match status" value="1"/>
</dbReference>
<dbReference type="Gene3D" id="3.30.70.270">
    <property type="match status" value="1"/>
</dbReference>
<keyword evidence="2" id="KW-0812">Transmembrane</keyword>
<protein>
    <recommendedName>
        <fullName evidence="3">GGDEF domain-containing protein</fullName>
    </recommendedName>
</protein>
<dbReference type="Pfam" id="PF00990">
    <property type="entry name" value="GGDEF"/>
    <property type="match status" value="1"/>
</dbReference>
<name>A0A1Q9AQX8_9HYPH</name>
<gene>
    <name evidence="4" type="ORF">BJF93_12660</name>
</gene>
<sequence>MVAELAYSIIPTSILGAITLIIGVFSAASLARPLILEATIVTTVMSFLKVAVMILHRQRNKTGHVLSSESLRWEMMHGALTLAMAAGISTLATMIFLAPDLSLQMLATVLIFGYAAGVITRVSVRPAIAASAVITVGFPPIAACVLAGDRPHLILAATFLAFILAGMQSVVHVYRTAKRQIGLKHDMAALAQRDSLTRLPNRLAIREASDNRAWPSDRAIALHCFDVDGFKLVNDAYGHQIGDRLLEAIADRLRAILPEGVMAARVGGDEFMVLQPGLSDEREAERLAYRLFANLTEPYDLDGRLVRIGVSIGYAIAPGATADRETMIRQADAASYIAKRRGGGVEYHGAATQDAAHQNSTKPAASPTREAASCDSSPAHAAADTQPCAAYH</sequence>
<dbReference type="PANTHER" id="PTHR46663">
    <property type="entry name" value="DIGUANYLATE CYCLASE DGCT-RELATED"/>
    <property type="match status" value="1"/>
</dbReference>
<dbReference type="EMBL" id="MKIP01000059">
    <property type="protein sequence ID" value="OLP57715.1"/>
    <property type="molecule type" value="Genomic_DNA"/>
</dbReference>
<feature type="transmembrane region" description="Helical" evidence="2">
    <location>
        <begin position="34"/>
        <end position="55"/>
    </location>
</feature>
<dbReference type="NCBIfam" id="TIGR00254">
    <property type="entry name" value="GGDEF"/>
    <property type="match status" value="1"/>
</dbReference>
<feature type="transmembrane region" description="Helical" evidence="2">
    <location>
        <begin position="103"/>
        <end position="120"/>
    </location>
</feature>
<organism evidence="4 5">
    <name type="scientific">Xaviernesmea oryzae</name>
    <dbReference type="NCBI Taxonomy" id="464029"/>
    <lineage>
        <taxon>Bacteria</taxon>
        <taxon>Pseudomonadati</taxon>
        <taxon>Pseudomonadota</taxon>
        <taxon>Alphaproteobacteria</taxon>
        <taxon>Hyphomicrobiales</taxon>
        <taxon>Rhizobiaceae</taxon>
        <taxon>Rhizobium/Agrobacterium group</taxon>
        <taxon>Xaviernesmea</taxon>
    </lineage>
</organism>
<dbReference type="InterPro" id="IPR000160">
    <property type="entry name" value="GGDEF_dom"/>
</dbReference>
<proteinExistence type="predicted"/>
<accession>A0A1Q9AQX8</accession>
<dbReference type="SMART" id="SM00267">
    <property type="entry name" value="GGDEF"/>
    <property type="match status" value="1"/>
</dbReference>
<evidence type="ECO:0000256" key="1">
    <source>
        <dbReference type="SAM" id="MobiDB-lite"/>
    </source>
</evidence>
<dbReference type="AlphaFoldDB" id="A0A1Q9AQX8"/>
<keyword evidence="2" id="KW-0472">Membrane</keyword>
<keyword evidence="5" id="KW-1185">Reference proteome</keyword>
<dbReference type="PANTHER" id="PTHR46663:SF4">
    <property type="entry name" value="DIGUANYLATE CYCLASE DGCT-RELATED"/>
    <property type="match status" value="1"/>
</dbReference>
<dbReference type="PROSITE" id="PS50887">
    <property type="entry name" value="GGDEF"/>
    <property type="match status" value="1"/>
</dbReference>
<dbReference type="CDD" id="cd01949">
    <property type="entry name" value="GGDEF"/>
    <property type="match status" value="1"/>
</dbReference>
<dbReference type="InterPro" id="IPR052163">
    <property type="entry name" value="DGC-Regulatory_Protein"/>
</dbReference>
<keyword evidence="2" id="KW-1133">Transmembrane helix</keyword>
<evidence type="ECO:0000259" key="3">
    <source>
        <dbReference type="PROSITE" id="PS50887"/>
    </source>
</evidence>
<dbReference type="Proteomes" id="UP000186364">
    <property type="component" value="Unassembled WGS sequence"/>
</dbReference>
<reference evidence="4 5" key="1">
    <citation type="submission" date="2016-09" db="EMBL/GenBank/DDBJ databases">
        <title>Rhizobium sp. nov., a novel species isolated from the rice rhizosphere.</title>
        <authorList>
            <person name="Zhao J."/>
            <person name="Zhang X."/>
        </authorList>
    </citation>
    <scope>NUCLEOTIDE SEQUENCE [LARGE SCALE GENOMIC DNA]</scope>
    <source>
        <strain evidence="4 5">1.7048</strain>
    </source>
</reference>
<feature type="transmembrane region" description="Helical" evidence="2">
    <location>
        <begin position="154"/>
        <end position="174"/>
    </location>
</feature>
<evidence type="ECO:0000313" key="4">
    <source>
        <dbReference type="EMBL" id="OLP57715.1"/>
    </source>
</evidence>
<dbReference type="InterPro" id="IPR029787">
    <property type="entry name" value="Nucleotide_cyclase"/>
</dbReference>
<feature type="transmembrane region" description="Helical" evidence="2">
    <location>
        <begin position="127"/>
        <end position="148"/>
    </location>
</feature>
<evidence type="ECO:0000256" key="2">
    <source>
        <dbReference type="SAM" id="Phobius"/>
    </source>
</evidence>